<name>A0ABP9W6J9_9DEIO</name>
<evidence type="ECO:0000313" key="1">
    <source>
        <dbReference type="EMBL" id="GAA5512997.1"/>
    </source>
</evidence>
<dbReference type="Proteomes" id="UP001401887">
    <property type="component" value="Unassembled WGS sequence"/>
</dbReference>
<dbReference type="EMBL" id="BAABRP010000005">
    <property type="protein sequence ID" value="GAA5512997.1"/>
    <property type="molecule type" value="Genomic_DNA"/>
</dbReference>
<keyword evidence="2" id="KW-1185">Reference proteome</keyword>
<protein>
    <submittedName>
        <fullName evidence="1">Uncharacterized protein</fullName>
    </submittedName>
</protein>
<gene>
    <name evidence="1" type="ORF">Dcar01_01721</name>
</gene>
<accession>A0ABP9W6J9</accession>
<sequence>MAAGLTVATALASLQRALRRNRRAMLAILGVRQVPAHPAWTLILTRLAF</sequence>
<organism evidence="1 2">
    <name type="scientific">Deinococcus carri</name>
    <dbReference type="NCBI Taxonomy" id="1211323"/>
    <lineage>
        <taxon>Bacteria</taxon>
        <taxon>Thermotogati</taxon>
        <taxon>Deinococcota</taxon>
        <taxon>Deinococci</taxon>
        <taxon>Deinococcales</taxon>
        <taxon>Deinococcaceae</taxon>
        <taxon>Deinococcus</taxon>
    </lineage>
</organism>
<comment type="caution">
    <text evidence="1">The sequence shown here is derived from an EMBL/GenBank/DDBJ whole genome shotgun (WGS) entry which is preliminary data.</text>
</comment>
<proteinExistence type="predicted"/>
<evidence type="ECO:0000313" key="2">
    <source>
        <dbReference type="Proteomes" id="UP001401887"/>
    </source>
</evidence>
<reference evidence="1 2" key="1">
    <citation type="submission" date="2024-02" db="EMBL/GenBank/DDBJ databases">
        <title>Deinococcus carri NBRC 110142.</title>
        <authorList>
            <person name="Ichikawa N."/>
            <person name="Katano-Makiyama Y."/>
            <person name="Hidaka K."/>
        </authorList>
    </citation>
    <scope>NUCLEOTIDE SEQUENCE [LARGE SCALE GENOMIC DNA]</scope>
    <source>
        <strain evidence="1 2">NBRC 110142</strain>
    </source>
</reference>